<dbReference type="KEGG" id="pgut:117667407"/>
<dbReference type="PRINTS" id="PR01888">
    <property type="entry name" value="NROPEPTIDEBW"/>
</dbReference>
<keyword evidence="5 7" id="KW-0732">Signal</keyword>
<evidence type="ECO:0000256" key="2">
    <source>
        <dbReference type="ARBA" id="ARBA00005292"/>
    </source>
</evidence>
<dbReference type="CTD" id="283869"/>
<keyword evidence="9" id="KW-0527">Neuropeptide</keyword>
<dbReference type="GO" id="GO:0007631">
    <property type="term" value="P:feeding behavior"/>
    <property type="evidence" value="ECO:0007669"/>
    <property type="project" value="TreeGrafter"/>
</dbReference>
<dbReference type="GO" id="GO:0005576">
    <property type="term" value="C:extracellular region"/>
    <property type="evidence" value="ECO:0007669"/>
    <property type="project" value="UniProtKB-SubCell"/>
</dbReference>
<dbReference type="PANTHER" id="PTHR28553:SF2">
    <property type="entry name" value="NEUROPEPTIDE W"/>
    <property type="match status" value="1"/>
</dbReference>
<comment type="subcellular location">
    <subcellularLocation>
        <location evidence="1">Secreted</location>
    </subcellularLocation>
</comment>
<evidence type="ECO:0000313" key="9">
    <source>
        <dbReference type="RefSeq" id="XP_034276610.1"/>
    </source>
</evidence>
<gene>
    <name evidence="9" type="primary">NPW</name>
</gene>
<reference evidence="9" key="1">
    <citation type="submission" date="2025-08" db="UniProtKB">
        <authorList>
            <consortium name="RefSeq"/>
        </authorList>
    </citation>
    <scope>IDENTIFICATION</scope>
    <source>
        <tissue evidence="9">Blood</tissue>
    </source>
</reference>
<name>A0A6P9C9Q4_PANGU</name>
<keyword evidence="3" id="KW-0964">Secreted</keyword>
<evidence type="ECO:0000256" key="1">
    <source>
        <dbReference type="ARBA" id="ARBA00004613"/>
    </source>
</evidence>
<dbReference type="Proteomes" id="UP001652622">
    <property type="component" value="Unplaced"/>
</dbReference>
<dbReference type="InterPro" id="IPR013297">
    <property type="entry name" value="Neuropept_BW_pre"/>
</dbReference>
<feature type="signal peptide" evidence="7">
    <location>
        <begin position="1"/>
        <end position="26"/>
    </location>
</feature>
<organism evidence="8 9">
    <name type="scientific">Pantherophis guttatus</name>
    <name type="common">Corn snake</name>
    <name type="synonym">Elaphe guttata</name>
    <dbReference type="NCBI Taxonomy" id="94885"/>
    <lineage>
        <taxon>Eukaryota</taxon>
        <taxon>Metazoa</taxon>
        <taxon>Chordata</taxon>
        <taxon>Craniata</taxon>
        <taxon>Vertebrata</taxon>
        <taxon>Euteleostomi</taxon>
        <taxon>Lepidosauria</taxon>
        <taxon>Squamata</taxon>
        <taxon>Bifurcata</taxon>
        <taxon>Unidentata</taxon>
        <taxon>Episquamata</taxon>
        <taxon>Toxicofera</taxon>
        <taxon>Serpentes</taxon>
        <taxon>Colubroidea</taxon>
        <taxon>Colubridae</taxon>
        <taxon>Colubrinae</taxon>
        <taxon>Pantherophis</taxon>
    </lineage>
</organism>
<evidence type="ECO:0000256" key="6">
    <source>
        <dbReference type="SAM" id="MobiDB-lite"/>
    </source>
</evidence>
<keyword evidence="4" id="KW-0165">Cleavage on pair of basic residues</keyword>
<dbReference type="OMA" id="DGHQPLE"/>
<proteinExistence type="inferred from homology"/>
<protein>
    <submittedName>
        <fullName evidence="9">Neuropeptide W</fullName>
    </submittedName>
</protein>
<keyword evidence="8" id="KW-1185">Reference proteome</keyword>
<dbReference type="OrthoDB" id="9942334at2759"/>
<dbReference type="GO" id="GO:0007218">
    <property type="term" value="P:neuropeptide signaling pathway"/>
    <property type="evidence" value="ECO:0007669"/>
    <property type="project" value="UniProtKB-KW"/>
</dbReference>
<dbReference type="AlphaFoldDB" id="A0A6P9C9Q4"/>
<accession>A0A6P9C9Q4</accession>
<feature type="region of interest" description="Disordered" evidence="6">
    <location>
        <begin position="58"/>
        <end position="143"/>
    </location>
</feature>
<evidence type="ECO:0000313" key="8">
    <source>
        <dbReference type="Proteomes" id="UP001652622"/>
    </source>
</evidence>
<dbReference type="GO" id="GO:0001664">
    <property type="term" value="F:G protein-coupled receptor binding"/>
    <property type="evidence" value="ECO:0007669"/>
    <property type="project" value="InterPro"/>
</dbReference>
<evidence type="ECO:0000256" key="4">
    <source>
        <dbReference type="ARBA" id="ARBA00022685"/>
    </source>
</evidence>
<evidence type="ECO:0000256" key="3">
    <source>
        <dbReference type="ARBA" id="ARBA00022525"/>
    </source>
</evidence>
<dbReference type="GeneID" id="117667407"/>
<dbReference type="PANTHER" id="PTHR28553">
    <property type="entry name" value="NEUROPEPTIDE B"/>
    <property type="match status" value="1"/>
</dbReference>
<dbReference type="RefSeq" id="XP_034276610.1">
    <property type="nucleotide sequence ID" value="XM_034420719.2"/>
</dbReference>
<evidence type="ECO:0000256" key="5">
    <source>
        <dbReference type="ARBA" id="ARBA00022729"/>
    </source>
</evidence>
<evidence type="ECO:0000256" key="7">
    <source>
        <dbReference type="SAM" id="SignalP"/>
    </source>
</evidence>
<sequence length="143" mass="15725">MASGHGRLGGLLLLLLPLLLPGPAGAWYKHVASPRYHTVGRASGLLMGVRRSPYLWRREEAGPDPRGSSSPDAAPRWLRPHLQPWPDPPRPASRWGREPLERPPCLPPEGAWAGLALQRALRKQTPPDGPREPPPDSIFAPEM</sequence>
<comment type="similarity">
    <text evidence="2">Belongs to the neuropeptide B/W family.</text>
</comment>
<feature type="chain" id="PRO_5028326985" evidence="7">
    <location>
        <begin position="27"/>
        <end position="143"/>
    </location>
</feature>
<dbReference type="Pfam" id="PF15180">
    <property type="entry name" value="NPBW"/>
    <property type="match status" value="1"/>
</dbReference>
<dbReference type="InParanoid" id="A0A6P9C9Q4"/>